<evidence type="ECO:0000313" key="5">
    <source>
        <dbReference type="EMBL" id="CAG9806184.1"/>
    </source>
</evidence>
<dbReference type="PROSITE" id="PS51211">
    <property type="entry name" value="VITELLOGENIN"/>
    <property type="match status" value="1"/>
</dbReference>
<keyword evidence="6" id="KW-1185">Reference proteome</keyword>
<proteinExistence type="predicted"/>
<dbReference type="InterPro" id="IPR015819">
    <property type="entry name" value="Lipid_transp_b-sht_shell"/>
</dbReference>
<name>A0A9N9RW06_9DIPT</name>
<dbReference type="SUPFAM" id="SSF48431">
    <property type="entry name" value="Lipovitellin-phosvitin complex, superhelical domain"/>
    <property type="match status" value="1"/>
</dbReference>
<dbReference type="InterPro" id="IPR011030">
    <property type="entry name" value="Lipovitellin_superhlx_dom"/>
</dbReference>
<feature type="chain" id="PRO_5040485987" description="Vitellogenin domain-containing protein" evidence="3">
    <location>
        <begin position="19"/>
        <end position="1411"/>
    </location>
</feature>
<reference evidence="5" key="1">
    <citation type="submission" date="2022-01" db="EMBL/GenBank/DDBJ databases">
        <authorList>
            <person name="King R."/>
        </authorList>
    </citation>
    <scope>NUCLEOTIDE SEQUENCE</scope>
</reference>
<sequence length="1411" mass="162001">MKFKTFILLIFLFGNCQCYSIFEENVDFTYNIQTSVELIPDVSDNFETVTKWDFNGTLKIQRLDSNTVALKLNIDRDDEELKPLMKPFILKSLNFSESSIYLKQHPQKAIGLSEFEPIWSANIKRAIVSLFQIEGSSENGAYVSNEFGLSGLCPTEYYVVNASDSLSISKIYDMDRCQIHGGIFEIRSNIPINICEMGKNKAMHAVTSRLGEYKLMKLKNSKYLLKSIHAESKSNVQASESYYPQFIFSKIFINLISQTELEDINRIRFNESQRMFQSDFTYVRPILEATGGRAAKTSDQVIETVINMLTDLAQNLENKDLNFDEPYMEIISEILRLCETMNFDALKKLYDQIDIGTSYIQETSRNIFLEILPRIGTSSSVLVTKYLIMKKHVRPTTAVQLLTALPFFISELSYDLVKECEEFLHIGLDRPDVKHSAVLSYSTMIYKAYVAGALIKEQFEKYVRMVFDLFLNSFDYEQQMLYLEAMGNLQLGNVPNYLQPIIQADYSQTTDIRFLAIFATLPTAYSRPTEVFETYWPIFYSKTTPLQLRIAAFQMLLVSAQTPGRVLGLYNVIKNENCPHMINFYRTTILSISESTNSCLAHLKRLVLYMRPHLPPAPPKKYWITGNYIFDYKDRKFQIGSMVQVMLIGDKRRDLPLIAFLKFDTEAMGRFTGQLGVYIKARGLSDAILDRIYNMNLDNLKFEELSNILKFMKMQPIQSTPLHLEFIVQLEGKTILSYYLNQTTFYNLTDGDLINRINLVLRTDSHINMQLIRRPFIIKHGFSTLIGTPAYILLENTMIASIRGSTTQSIDKEKLTRNNQMDLRYSTYAVSKILSYNPLDDIEFSTIREQGFLVYLPINNEIKLNLLEKHVTFSLYRKEPITSGLSLKSRTRSFSGINKIAKQNHEIPVYKFNLDDIGINVIIGHNVESSKENLMFLFESDVATSAKVFTRTPYSIIQNILTVISMIQLTSIHISRDKHLTILLANEPNSKVELGFKYKTEDVKTPKEKSVVTIDCSLLHIHDYDSVHSKQLHKWEFSTKYTTFKNSKASKAIVSLNRKTINGEKWKLCITSTIDGLVHFKKPFKFTSNITFGNHDDVLQYCPNDKSKIDLTLLIGSPQKANETYEGITVQDPKRCTKEIVKFSPVPQFKDCKTSDLEKVLSINDVKLDAYFEKMPDAFYDISSRADHIFSAIMPQRVSALNISNYINLEVKLLLNDNQETLLTINENTVSLPITAGCDFKESSWEGSFVDYSLTSVCSLYKDNLNTLDGNDMILTDNIRNGNSYKNDMLLFAECAEISRLAMLVEYSNDTNDFLQVKINAGSRFIFIKADRKPVIFYDNKEYDLTKTTFEYPTFDSFIRISLNDDSLIEIENELLKAKIQYNMENLISISIPTIMKGKICGLCNVHKNNC</sequence>
<feature type="domain" description="Vitellogenin" evidence="4">
    <location>
        <begin position="22"/>
        <end position="660"/>
    </location>
</feature>
<feature type="signal peptide" evidence="3">
    <location>
        <begin position="1"/>
        <end position="18"/>
    </location>
</feature>
<keyword evidence="1 3" id="KW-0732">Signal</keyword>
<dbReference type="OrthoDB" id="5956066at2759"/>
<dbReference type="Gene3D" id="1.25.10.20">
    <property type="entry name" value="Vitellinogen, superhelical"/>
    <property type="match status" value="1"/>
</dbReference>
<protein>
    <recommendedName>
        <fullName evidence="4">Vitellogenin domain-containing protein</fullName>
    </recommendedName>
</protein>
<dbReference type="InterPro" id="IPR015816">
    <property type="entry name" value="Vitellinogen_b-sht_N"/>
</dbReference>
<dbReference type="Pfam" id="PF01347">
    <property type="entry name" value="Vitellogenin_N"/>
    <property type="match status" value="1"/>
</dbReference>
<dbReference type="Gene3D" id="2.30.230.10">
    <property type="entry name" value="Lipovitellin, beta-sheet shell regions, chain A"/>
    <property type="match status" value="1"/>
</dbReference>
<dbReference type="InterPro" id="IPR015255">
    <property type="entry name" value="Vitellinogen_open_b-sht"/>
</dbReference>
<dbReference type="InterPro" id="IPR050733">
    <property type="entry name" value="Vitellogenin/Apolipophorin"/>
</dbReference>
<evidence type="ECO:0000256" key="1">
    <source>
        <dbReference type="ARBA" id="ARBA00022729"/>
    </source>
</evidence>
<comment type="caution">
    <text evidence="2">Lacks conserved residue(s) required for the propagation of feature annotation.</text>
</comment>
<evidence type="ECO:0000259" key="4">
    <source>
        <dbReference type="PROSITE" id="PS51211"/>
    </source>
</evidence>
<evidence type="ECO:0000256" key="3">
    <source>
        <dbReference type="SAM" id="SignalP"/>
    </source>
</evidence>
<dbReference type="GO" id="GO:0005319">
    <property type="term" value="F:lipid transporter activity"/>
    <property type="evidence" value="ECO:0007669"/>
    <property type="project" value="InterPro"/>
</dbReference>
<accession>A0A9N9RW06</accession>
<dbReference type="InterPro" id="IPR001747">
    <property type="entry name" value="Vitellogenin_N"/>
</dbReference>
<dbReference type="PANTHER" id="PTHR23345">
    <property type="entry name" value="VITELLOGENIN-RELATED"/>
    <property type="match status" value="1"/>
</dbReference>
<dbReference type="EMBL" id="OU895878">
    <property type="protein sequence ID" value="CAG9806184.1"/>
    <property type="molecule type" value="Genomic_DNA"/>
</dbReference>
<organism evidence="5 6">
    <name type="scientific">Chironomus riparius</name>
    <dbReference type="NCBI Taxonomy" id="315576"/>
    <lineage>
        <taxon>Eukaryota</taxon>
        <taxon>Metazoa</taxon>
        <taxon>Ecdysozoa</taxon>
        <taxon>Arthropoda</taxon>
        <taxon>Hexapoda</taxon>
        <taxon>Insecta</taxon>
        <taxon>Pterygota</taxon>
        <taxon>Neoptera</taxon>
        <taxon>Endopterygota</taxon>
        <taxon>Diptera</taxon>
        <taxon>Nematocera</taxon>
        <taxon>Chironomoidea</taxon>
        <taxon>Chironomidae</taxon>
        <taxon>Chironominae</taxon>
        <taxon>Chironomus</taxon>
    </lineage>
</organism>
<reference evidence="5" key="2">
    <citation type="submission" date="2022-10" db="EMBL/GenBank/DDBJ databases">
        <authorList>
            <consortium name="ENA_rothamsted_submissions"/>
            <consortium name="culmorum"/>
            <person name="King R."/>
        </authorList>
    </citation>
    <scope>NUCLEOTIDE SEQUENCE</scope>
</reference>
<dbReference type="Proteomes" id="UP001153620">
    <property type="component" value="Chromosome 2"/>
</dbReference>
<dbReference type="PANTHER" id="PTHR23345:SF33">
    <property type="entry name" value="CROSSVEINLESS D"/>
    <property type="match status" value="1"/>
</dbReference>
<evidence type="ECO:0000256" key="2">
    <source>
        <dbReference type="PROSITE-ProRule" id="PRU00557"/>
    </source>
</evidence>
<evidence type="ECO:0000313" key="6">
    <source>
        <dbReference type="Proteomes" id="UP001153620"/>
    </source>
</evidence>
<dbReference type="SUPFAM" id="SSF56968">
    <property type="entry name" value="Lipovitellin-phosvitin complex, beta-sheet shell regions"/>
    <property type="match status" value="1"/>
</dbReference>
<dbReference type="SMART" id="SM00638">
    <property type="entry name" value="LPD_N"/>
    <property type="match status" value="1"/>
</dbReference>
<gene>
    <name evidence="5" type="ORF">CHIRRI_LOCUS9047</name>
</gene>
<dbReference type="SMART" id="SM01169">
    <property type="entry name" value="DUF1943"/>
    <property type="match status" value="1"/>
</dbReference>